<sequence length="81" mass="9478">MSEILDYPNPLLPSQVIVLAANGDRIAVQSVLDYYQKYILKLSLRKGYDENRESITYVDELIRRRLESKLIDKILSFDTTR</sequence>
<dbReference type="RefSeq" id="WP_086323314.1">
    <property type="nucleotide sequence ID" value="NZ_NGKW01000002.1"/>
</dbReference>
<dbReference type="Pfam" id="PF12645">
    <property type="entry name" value="HTH_16"/>
    <property type="match status" value="1"/>
</dbReference>
<dbReference type="Proteomes" id="UP000194885">
    <property type="component" value="Unassembled WGS sequence"/>
</dbReference>
<evidence type="ECO:0000259" key="1">
    <source>
        <dbReference type="Pfam" id="PF12645"/>
    </source>
</evidence>
<gene>
    <name evidence="2" type="ORF">A5810_001466</name>
</gene>
<proteinExistence type="predicted"/>
<accession>A0A242BI80</accession>
<dbReference type="InterPro" id="IPR024760">
    <property type="entry name" value="HTH_dom_conjug_TS-like"/>
</dbReference>
<feature type="domain" description="Helix-turn-helix conjugative transposon-like" evidence="1">
    <location>
        <begin position="15"/>
        <end position="78"/>
    </location>
</feature>
<protein>
    <recommendedName>
        <fullName evidence="1">Helix-turn-helix conjugative transposon-like domain-containing protein</fullName>
    </recommendedName>
</protein>
<evidence type="ECO:0000313" key="2">
    <source>
        <dbReference type="EMBL" id="OTN95217.1"/>
    </source>
</evidence>
<dbReference type="AlphaFoldDB" id="A0A242BI80"/>
<organism evidence="2 3">
    <name type="scientific">Enterococcus faecium</name>
    <name type="common">Streptococcus faecium</name>
    <dbReference type="NCBI Taxonomy" id="1352"/>
    <lineage>
        <taxon>Bacteria</taxon>
        <taxon>Bacillati</taxon>
        <taxon>Bacillota</taxon>
        <taxon>Bacilli</taxon>
        <taxon>Lactobacillales</taxon>
        <taxon>Enterococcaceae</taxon>
        <taxon>Enterococcus</taxon>
    </lineage>
</organism>
<dbReference type="EMBL" id="NGKW01000002">
    <property type="protein sequence ID" value="OTN95217.1"/>
    <property type="molecule type" value="Genomic_DNA"/>
</dbReference>
<name>A0A242BI80_ENTFC</name>
<evidence type="ECO:0000313" key="3">
    <source>
        <dbReference type="Proteomes" id="UP000194885"/>
    </source>
</evidence>
<comment type="caution">
    <text evidence="2">The sequence shown here is derived from an EMBL/GenBank/DDBJ whole genome shotgun (WGS) entry which is preliminary data.</text>
</comment>
<reference evidence="2 3" key="1">
    <citation type="submission" date="2017-05" db="EMBL/GenBank/DDBJ databases">
        <title>The Genome Sequence of Enterococcus faecium 7H8_DIV0219.</title>
        <authorList>
            <consortium name="The Broad Institute Genomics Platform"/>
            <consortium name="The Broad Institute Genomic Center for Infectious Diseases"/>
            <person name="Earl A."/>
            <person name="Manson A."/>
            <person name="Schwartman J."/>
            <person name="Gilmore M."/>
            <person name="Abouelleil A."/>
            <person name="Cao P."/>
            <person name="Chapman S."/>
            <person name="Cusick C."/>
            <person name="Shea T."/>
            <person name="Young S."/>
            <person name="Neafsey D."/>
            <person name="Nusbaum C."/>
            <person name="Birren B."/>
        </authorList>
    </citation>
    <scope>NUCLEOTIDE SEQUENCE [LARGE SCALE GENOMIC DNA]</scope>
    <source>
        <strain evidence="2 3">7H8_DIV0219</strain>
    </source>
</reference>